<evidence type="ECO:0000256" key="2">
    <source>
        <dbReference type="ARBA" id="ARBA00005979"/>
    </source>
</evidence>
<evidence type="ECO:0000313" key="5">
    <source>
        <dbReference type="EMBL" id="MCX5572130.1"/>
    </source>
</evidence>
<dbReference type="AlphaFoldDB" id="A0A9X3E5G1"/>
<keyword evidence="6" id="KW-1185">Reference proteome</keyword>
<dbReference type="Proteomes" id="UP001144805">
    <property type="component" value="Unassembled WGS sequence"/>
</dbReference>
<feature type="domain" description="NADH:flavin oxidoreductase/NADH oxidase N-terminal" evidence="4">
    <location>
        <begin position="20"/>
        <end position="343"/>
    </location>
</feature>
<dbReference type="GO" id="GO:0005829">
    <property type="term" value="C:cytosol"/>
    <property type="evidence" value="ECO:0007669"/>
    <property type="project" value="TreeGrafter"/>
</dbReference>
<keyword evidence="3" id="KW-0560">Oxidoreductase</keyword>
<dbReference type="InterPro" id="IPR045247">
    <property type="entry name" value="Oye-like"/>
</dbReference>
<dbReference type="GO" id="GO:0016628">
    <property type="term" value="F:oxidoreductase activity, acting on the CH-CH group of donors, NAD or NADP as acceptor"/>
    <property type="evidence" value="ECO:0007669"/>
    <property type="project" value="UniProtKB-ARBA"/>
</dbReference>
<dbReference type="GO" id="GO:0010181">
    <property type="term" value="F:FMN binding"/>
    <property type="evidence" value="ECO:0007669"/>
    <property type="project" value="InterPro"/>
</dbReference>
<evidence type="ECO:0000259" key="4">
    <source>
        <dbReference type="Pfam" id="PF00724"/>
    </source>
</evidence>
<reference evidence="5" key="1">
    <citation type="submission" date="2022-11" db="EMBL/GenBank/DDBJ databases">
        <title>Biodiversity and phylogenetic relationships of bacteria.</title>
        <authorList>
            <person name="Machado R.A.R."/>
            <person name="Bhat A."/>
            <person name="Loulou A."/>
            <person name="Kallel S."/>
        </authorList>
    </citation>
    <scope>NUCLEOTIDE SEQUENCE</scope>
    <source>
        <strain evidence="5">K-TC2</strain>
    </source>
</reference>
<dbReference type="PANTHER" id="PTHR22893:SF98">
    <property type="entry name" value="OXIDOREDUCTASE"/>
    <property type="match status" value="1"/>
</dbReference>
<dbReference type="FunFam" id="3.20.20.70:FF:000059">
    <property type="entry name" value="N-ethylmaleimide reductase, FMN-linked"/>
    <property type="match status" value="1"/>
</dbReference>
<protein>
    <submittedName>
        <fullName evidence="5">Alkene reductase</fullName>
    </submittedName>
</protein>
<accession>A0A9X3E5G1</accession>
<name>A0A9X3E5G1_9HYPH</name>
<organism evidence="5 6">
    <name type="scientific">Kaistia nematophila</name>
    <dbReference type="NCBI Taxonomy" id="2994654"/>
    <lineage>
        <taxon>Bacteria</taxon>
        <taxon>Pseudomonadati</taxon>
        <taxon>Pseudomonadota</taxon>
        <taxon>Alphaproteobacteria</taxon>
        <taxon>Hyphomicrobiales</taxon>
        <taxon>Kaistiaceae</taxon>
        <taxon>Kaistia</taxon>
    </lineage>
</organism>
<gene>
    <name evidence="5" type="ORF">OSH07_23210</name>
</gene>
<comment type="cofactor">
    <cofactor evidence="1">
        <name>FMN</name>
        <dbReference type="ChEBI" id="CHEBI:58210"/>
    </cofactor>
</comment>
<dbReference type="InterPro" id="IPR013785">
    <property type="entry name" value="Aldolase_TIM"/>
</dbReference>
<dbReference type="SUPFAM" id="SSF51395">
    <property type="entry name" value="FMN-linked oxidoreductases"/>
    <property type="match status" value="1"/>
</dbReference>
<comment type="caution">
    <text evidence="5">The sequence shown here is derived from an EMBL/GenBank/DDBJ whole genome shotgun (WGS) entry which is preliminary data.</text>
</comment>
<proteinExistence type="inferred from homology"/>
<dbReference type="Pfam" id="PF00724">
    <property type="entry name" value="Oxidored_FMN"/>
    <property type="match status" value="1"/>
</dbReference>
<dbReference type="CDD" id="cd02933">
    <property type="entry name" value="OYE_like_FMN"/>
    <property type="match status" value="1"/>
</dbReference>
<dbReference type="PANTHER" id="PTHR22893">
    <property type="entry name" value="NADH OXIDOREDUCTASE-RELATED"/>
    <property type="match status" value="1"/>
</dbReference>
<dbReference type="EMBL" id="JAPKNK010000014">
    <property type="protein sequence ID" value="MCX5572130.1"/>
    <property type="molecule type" value="Genomic_DNA"/>
</dbReference>
<dbReference type="RefSeq" id="WP_266341091.1">
    <property type="nucleotide sequence ID" value="NZ_JAPKNK010000014.1"/>
</dbReference>
<sequence length="373" mass="40219">MTDPRSSADPKPGADTGAASLFAPLQLGDLTLPNRIVMPPLVRARSQEPEREPGARVATYYAQRASAGLIISEAVHVSPLSVSRPGGSGLHNAAQSRAWRAVTDAVHAAGGRIFQQLFHLGRKAHPTRIPGGLPPVAPSAIASDAQVPTPEGPKPFPVPRALALDEIPDLVEEFRTAIELSREAGFDGVEIHAANGFLIDQFLRDGANRRDDRYGGSIENRARFLFEVIDAAIAIFGAGRVGIRLSPHFTQDGIDDSDPIALYDHVAQALDARGIAYVHLIESDAVPAEKRFAPRLRALFSGALILAEDFTLERASAVLRDDRADAIAFGRLFIANPDLVARFRLAEPVYNAPDPDTFYIGDERGYTDYPTLA</sequence>
<evidence type="ECO:0000313" key="6">
    <source>
        <dbReference type="Proteomes" id="UP001144805"/>
    </source>
</evidence>
<dbReference type="InterPro" id="IPR001155">
    <property type="entry name" value="OxRdtase_FMN_N"/>
</dbReference>
<evidence type="ECO:0000256" key="3">
    <source>
        <dbReference type="ARBA" id="ARBA00023002"/>
    </source>
</evidence>
<dbReference type="Gene3D" id="3.20.20.70">
    <property type="entry name" value="Aldolase class I"/>
    <property type="match status" value="1"/>
</dbReference>
<comment type="similarity">
    <text evidence="2">Belongs to the NADH:flavin oxidoreductase/NADH oxidase family.</text>
</comment>
<evidence type="ECO:0000256" key="1">
    <source>
        <dbReference type="ARBA" id="ARBA00001917"/>
    </source>
</evidence>